<dbReference type="PANTHER" id="PTHR14969:SF28">
    <property type="entry name" value="DIHYDROSPHINGOSINE 1-PHOSPHATE PHOSPHATASE LCB3-RELATED"/>
    <property type="match status" value="1"/>
</dbReference>
<keyword evidence="2 7" id="KW-0812">Transmembrane</keyword>
<dbReference type="SUPFAM" id="SSF48317">
    <property type="entry name" value="Acid phosphatase/Vanadium-dependent haloperoxidase"/>
    <property type="match status" value="1"/>
</dbReference>
<organism evidence="8 9">
    <name type="scientific">Rhizoctonia solani</name>
    <dbReference type="NCBI Taxonomy" id="456999"/>
    <lineage>
        <taxon>Eukaryota</taxon>
        <taxon>Fungi</taxon>
        <taxon>Dikarya</taxon>
        <taxon>Basidiomycota</taxon>
        <taxon>Agaricomycotina</taxon>
        <taxon>Agaricomycetes</taxon>
        <taxon>Cantharellales</taxon>
        <taxon>Ceratobasidiaceae</taxon>
        <taxon>Rhizoctonia</taxon>
    </lineage>
</organism>
<dbReference type="GO" id="GO:0042392">
    <property type="term" value="F:sphingosine-1-phosphate phosphatase activity"/>
    <property type="evidence" value="ECO:0007669"/>
    <property type="project" value="TreeGrafter"/>
</dbReference>
<keyword evidence="3" id="KW-0378">Hydrolase</keyword>
<reference evidence="8" key="1">
    <citation type="submission" date="2021-01" db="EMBL/GenBank/DDBJ databases">
        <authorList>
            <person name="Kaushik A."/>
        </authorList>
    </citation>
    <scope>NUCLEOTIDE SEQUENCE</scope>
    <source>
        <strain evidence="8">Type strain: AG8-Rh-89/</strain>
    </source>
</reference>
<comment type="caution">
    <text evidence="8">The sequence shown here is derived from an EMBL/GenBank/DDBJ whole genome shotgun (WGS) entry which is preliminary data.</text>
</comment>
<feature type="transmembrane region" description="Helical" evidence="7">
    <location>
        <begin position="158"/>
        <end position="177"/>
    </location>
</feature>
<comment type="subcellular location">
    <subcellularLocation>
        <location evidence="1">Endoplasmic reticulum membrane</location>
        <topology evidence="1">Multi-pass membrane protein</topology>
    </subcellularLocation>
</comment>
<protein>
    <recommendedName>
        <fullName evidence="10">Phosphatidic acid phosphatase type 2/haloperoxidase domain-containing protein</fullName>
    </recommendedName>
</protein>
<gene>
    <name evidence="8" type="ORF">RDB_LOCUS110557</name>
</gene>
<dbReference type="AlphaFoldDB" id="A0A8H3HB98"/>
<sequence>MMSPSSASPPPLPFAPAPTRVKFDLEDTLISPAPSPLSSAYNSDSESSACVNGNKNPGLDVNEKYSVGSQIAARVDSLEETPGTLPDEYYDAVMVPWRAAIRKRLVKNLKYESEWIGSMQRSIRRPFLDTYFVYTSSLGTHTFFMIVLPIFFFFGYPMAGFGLFHVLAAGVYFSSLIKDLICSPRPYEPIVTRLTVGNHHLEYGFPSTHSTNS</sequence>
<evidence type="ECO:0000313" key="8">
    <source>
        <dbReference type="EMBL" id="CAE6514753.1"/>
    </source>
</evidence>
<name>A0A8H3HB98_9AGAM</name>
<feature type="transmembrane region" description="Helical" evidence="7">
    <location>
        <begin position="131"/>
        <end position="152"/>
    </location>
</feature>
<accession>A0A8H3HB98</accession>
<dbReference type="GO" id="GO:0005789">
    <property type="term" value="C:endoplasmic reticulum membrane"/>
    <property type="evidence" value="ECO:0007669"/>
    <property type="project" value="UniProtKB-SubCell"/>
</dbReference>
<dbReference type="Proteomes" id="UP000663850">
    <property type="component" value="Unassembled WGS sequence"/>
</dbReference>
<evidence type="ECO:0008006" key="10">
    <source>
        <dbReference type="Google" id="ProtNLM"/>
    </source>
</evidence>
<proteinExistence type="predicted"/>
<evidence type="ECO:0000256" key="5">
    <source>
        <dbReference type="ARBA" id="ARBA00022989"/>
    </source>
</evidence>
<evidence type="ECO:0000256" key="1">
    <source>
        <dbReference type="ARBA" id="ARBA00004477"/>
    </source>
</evidence>
<evidence type="ECO:0000256" key="2">
    <source>
        <dbReference type="ARBA" id="ARBA00022692"/>
    </source>
</evidence>
<dbReference type="PANTHER" id="PTHR14969">
    <property type="entry name" value="SPHINGOSINE-1-PHOSPHATE PHOSPHOHYDROLASE"/>
    <property type="match status" value="1"/>
</dbReference>
<evidence type="ECO:0000256" key="6">
    <source>
        <dbReference type="ARBA" id="ARBA00023136"/>
    </source>
</evidence>
<keyword evidence="4" id="KW-0256">Endoplasmic reticulum</keyword>
<evidence type="ECO:0000313" key="9">
    <source>
        <dbReference type="Proteomes" id="UP000663850"/>
    </source>
</evidence>
<feature type="non-terminal residue" evidence="8">
    <location>
        <position position="1"/>
    </location>
</feature>
<keyword evidence="5 7" id="KW-1133">Transmembrane helix</keyword>
<dbReference type="EMBL" id="CAJMWZ010006044">
    <property type="protein sequence ID" value="CAE6514753.1"/>
    <property type="molecule type" value="Genomic_DNA"/>
</dbReference>
<evidence type="ECO:0000256" key="7">
    <source>
        <dbReference type="SAM" id="Phobius"/>
    </source>
</evidence>
<dbReference type="InterPro" id="IPR036938">
    <property type="entry name" value="PAP2/HPO_sf"/>
</dbReference>
<evidence type="ECO:0000256" key="3">
    <source>
        <dbReference type="ARBA" id="ARBA00022801"/>
    </source>
</evidence>
<evidence type="ECO:0000256" key="4">
    <source>
        <dbReference type="ARBA" id="ARBA00022824"/>
    </source>
</evidence>
<keyword evidence="6 7" id="KW-0472">Membrane</keyword>